<sequence>MYGAHMLTRADATLVGEIDHPTHATIPKTVLLREPRGPYLKCLSRSTRVLFGSKSVNHRMAADARKSLLQG</sequence>
<name>A0A7W7VPP8_9ACTN</name>
<gene>
    <name evidence="1" type="ORF">FHS44_004864</name>
</gene>
<comment type="caution">
    <text evidence="1">The sequence shown here is derived from an EMBL/GenBank/DDBJ whole genome shotgun (WGS) entry which is preliminary data.</text>
</comment>
<organism evidence="1 2">
    <name type="scientific">Streptosporangium saharense</name>
    <dbReference type="NCBI Taxonomy" id="1706840"/>
    <lineage>
        <taxon>Bacteria</taxon>
        <taxon>Bacillati</taxon>
        <taxon>Actinomycetota</taxon>
        <taxon>Actinomycetes</taxon>
        <taxon>Streptosporangiales</taxon>
        <taxon>Streptosporangiaceae</taxon>
        <taxon>Streptosporangium</taxon>
    </lineage>
</organism>
<protein>
    <submittedName>
        <fullName evidence="1">Uncharacterized protein</fullName>
    </submittedName>
</protein>
<reference evidence="1 2" key="1">
    <citation type="submission" date="2020-08" db="EMBL/GenBank/DDBJ databases">
        <title>Genomic Encyclopedia of Type Strains, Phase III (KMG-III): the genomes of soil and plant-associated and newly described type strains.</title>
        <authorList>
            <person name="Whitman W."/>
        </authorList>
    </citation>
    <scope>NUCLEOTIDE SEQUENCE [LARGE SCALE GENOMIC DNA]</scope>
    <source>
        <strain evidence="1 2">CECT 8840</strain>
    </source>
</reference>
<proteinExistence type="predicted"/>
<dbReference type="EMBL" id="JACHJP010000005">
    <property type="protein sequence ID" value="MBB4917744.1"/>
    <property type="molecule type" value="Genomic_DNA"/>
</dbReference>
<dbReference type="Proteomes" id="UP000552644">
    <property type="component" value="Unassembled WGS sequence"/>
</dbReference>
<dbReference type="AlphaFoldDB" id="A0A7W7VPP8"/>
<evidence type="ECO:0000313" key="1">
    <source>
        <dbReference type="EMBL" id="MBB4917744.1"/>
    </source>
</evidence>
<keyword evidence="2" id="KW-1185">Reference proteome</keyword>
<evidence type="ECO:0000313" key="2">
    <source>
        <dbReference type="Proteomes" id="UP000552644"/>
    </source>
</evidence>
<accession>A0A7W7VPP8</accession>